<sequence length="1059" mass="114907">MNPRHFRSSQVLLALPLVAPFILPCSLLGQGSQGQVNGRVADPTGASVAGATVQLMNVATAQVKETTTNAEGYYSFPALLPSEYRLSVSMAGFKTIESRITLDVNQTLKDDVSLQIGETTSKVEVQATAPLVQSETSSTGQIITGQQVLQMPLNGRNVFALSLLVPGASENPGAQSTFSINGARGNQTSVLLDGVDARLFQNGRPAITPSVDAVQEFKIQQNANSAAYGDGLAIINTAIRSGSNSIHGDVWEFLRNNILDAKPYFSKTTPVLKRNQFGFTLGGPLWKDHTFAFGSYEGLRVRQAQTLYALIPTPAQLAGNFSGSAQIYDPFILTAGARTPYANNQIPANEISKIGKAAASLYPAPNLTGVAGYNYVASSSLPDDANQFNIRVDHQISKSDNIFGRFSNTSENAQSYNFPLPYSGTVNSYKGKQAILHETHIFNPNLLNEAAFGWTYGLFSLQLILADHDVATQDFGLTNLKIPTFEQGAPILSVQGYSSMGSPINVPTGGYENNYQFNDDLTWIRGAHTMRFGFEARQYRPAQYDPATPNGNLSFDGRFTGSDATHTGNPVADLILGIPYTATVTQLVTSNGLVVLRWNQYQTYVQDDWKIARNLTLNLGLRYEYNQPFREVHNQANVWDRGCNCFLTPGNGIDGLIKPDRNNFAPRLGFAYSITPRTVIRGGSGIYYGFIRGSELSSGYGLNPPFLASTTVNSASSTPTLTGGIFGPASPAVTPTSNIFSVDHNLPDNYTYQYNLTVQRQLTDTFAVQAAYVGSSAHKLTGRDLINQARVDANPANPTSIASRRPFAGAADISITRAIDQANYNALQVTAEKRMSHGISALAAYTYSKAMGIAEAGDQSAIGNEYVPRHRYYGPTVYSQPHRLTISPTVELPIGRNRAFLNSAPVIVDKLISGWSGNGILTFFKGEFISPTSNISANVGRVDRNFPNCIGNPNLSGSQRTITRWFDTSKIVSQPFGTFGNCATGVIQVPGENNVDLSAVKNTVFHDRYRVEFRAEFFNAFNHPSFGNPNTTVGSPSFGVITSTRTNNRQIQFGLKAYW</sequence>
<dbReference type="InterPro" id="IPR057601">
    <property type="entry name" value="Oar-like_b-barrel"/>
</dbReference>
<dbReference type="InterPro" id="IPR008969">
    <property type="entry name" value="CarboxyPept-like_regulatory"/>
</dbReference>
<dbReference type="PANTHER" id="PTHR30069">
    <property type="entry name" value="TONB-DEPENDENT OUTER MEMBRANE RECEPTOR"/>
    <property type="match status" value="1"/>
</dbReference>
<feature type="domain" description="TonB-dependent transporter Oar-like beta-barrel" evidence="8">
    <location>
        <begin position="239"/>
        <end position="1052"/>
    </location>
</feature>
<dbReference type="Proteomes" id="UP000182427">
    <property type="component" value="Chromosome I"/>
</dbReference>
<dbReference type="Pfam" id="PF25183">
    <property type="entry name" value="OMP_b-brl_4"/>
    <property type="match status" value="1"/>
</dbReference>
<dbReference type="Pfam" id="PF13620">
    <property type="entry name" value="CarboxypepD_reg"/>
    <property type="match status" value="1"/>
</dbReference>
<keyword evidence="5" id="KW-0472">Membrane</keyword>
<dbReference type="EMBL" id="LT629690">
    <property type="protein sequence ID" value="SDF75859.1"/>
    <property type="molecule type" value="Genomic_DNA"/>
</dbReference>
<dbReference type="SUPFAM" id="SSF56935">
    <property type="entry name" value="Porins"/>
    <property type="match status" value="1"/>
</dbReference>
<dbReference type="InterPro" id="IPR039426">
    <property type="entry name" value="TonB-dep_rcpt-like"/>
</dbReference>
<evidence type="ECO:0000313" key="9">
    <source>
        <dbReference type="EMBL" id="SDF75859.1"/>
    </source>
</evidence>
<dbReference type="Gene3D" id="2.60.40.1120">
    <property type="entry name" value="Carboxypeptidase-like, regulatory domain"/>
    <property type="match status" value="1"/>
</dbReference>
<dbReference type="Gene3D" id="2.40.170.20">
    <property type="entry name" value="TonB-dependent receptor, beta-barrel domain"/>
    <property type="match status" value="1"/>
</dbReference>
<keyword evidence="10" id="KW-1185">Reference proteome</keyword>
<evidence type="ECO:0000256" key="3">
    <source>
        <dbReference type="ARBA" id="ARBA00022452"/>
    </source>
</evidence>
<keyword evidence="9" id="KW-0675">Receptor</keyword>
<name>A0A1G7NRE1_9BACT</name>
<keyword evidence="3" id="KW-1134">Transmembrane beta strand</keyword>
<dbReference type="Pfam" id="PF07715">
    <property type="entry name" value="Plug"/>
    <property type="match status" value="1"/>
</dbReference>
<feature type="domain" description="TonB-dependent receptor plug" evidence="7">
    <location>
        <begin position="134"/>
        <end position="231"/>
    </location>
</feature>
<organism evidence="9 10">
    <name type="scientific">Terriglobus roseus</name>
    <dbReference type="NCBI Taxonomy" id="392734"/>
    <lineage>
        <taxon>Bacteria</taxon>
        <taxon>Pseudomonadati</taxon>
        <taxon>Acidobacteriota</taxon>
        <taxon>Terriglobia</taxon>
        <taxon>Terriglobales</taxon>
        <taxon>Acidobacteriaceae</taxon>
        <taxon>Terriglobus</taxon>
    </lineage>
</organism>
<comment type="subcellular location">
    <subcellularLocation>
        <location evidence="1">Cell outer membrane</location>
        <topology evidence="1">Multi-pass membrane protein</topology>
    </subcellularLocation>
</comment>
<dbReference type="GO" id="GO:0015344">
    <property type="term" value="F:siderophore uptake transmembrane transporter activity"/>
    <property type="evidence" value="ECO:0007669"/>
    <property type="project" value="TreeGrafter"/>
</dbReference>
<evidence type="ECO:0000256" key="4">
    <source>
        <dbReference type="ARBA" id="ARBA00022692"/>
    </source>
</evidence>
<evidence type="ECO:0000256" key="6">
    <source>
        <dbReference type="ARBA" id="ARBA00023237"/>
    </source>
</evidence>
<accession>A0A1G7NRE1</accession>
<dbReference type="GO" id="GO:0009279">
    <property type="term" value="C:cell outer membrane"/>
    <property type="evidence" value="ECO:0007669"/>
    <property type="project" value="UniProtKB-SubCell"/>
</dbReference>
<evidence type="ECO:0000256" key="2">
    <source>
        <dbReference type="ARBA" id="ARBA00022448"/>
    </source>
</evidence>
<evidence type="ECO:0000313" key="10">
    <source>
        <dbReference type="Proteomes" id="UP000182427"/>
    </source>
</evidence>
<evidence type="ECO:0000259" key="8">
    <source>
        <dbReference type="Pfam" id="PF25183"/>
    </source>
</evidence>
<dbReference type="InterPro" id="IPR012910">
    <property type="entry name" value="Plug_dom"/>
</dbReference>
<evidence type="ECO:0000256" key="1">
    <source>
        <dbReference type="ARBA" id="ARBA00004571"/>
    </source>
</evidence>
<reference evidence="9 10" key="1">
    <citation type="submission" date="2016-10" db="EMBL/GenBank/DDBJ databases">
        <authorList>
            <person name="de Groot N.N."/>
        </authorList>
    </citation>
    <scope>NUCLEOTIDE SEQUENCE [LARGE SCALE GENOMIC DNA]</scope>
    <source>
        <strain evidence="9 10">GAS232</strain>
    </source>
</reference>
<proteinExistence type="predicted"/>
<evidence type="ECO:0000259" key="7">
    <source>
        <dbReference type="Pfam" id="PF07715"/>
    </source>
</evidence>
<dbReference type="RefSeq" id="WP_083346041.1">
    <property type="nucleotide sequence ID" value="NZ_LT629690.1"/>
</dbReference>
<dbReference type="SUPFAM" id="SSF49464">
    <property type="entry name" value="Carboxypeptidase regulatory domain-like"/>
    <property type="match status" value="1"/>
</dbReference>
<dbReference type="OrthoDB" id="97893at2"/>
<dbReference type="InterPro" id="IPR036942">
    <property type="entry name" value="Beta-barrel_TonB_sf"/>
</dbReference>
<keyword evidence="2" id="KW-0813">Transport</keyword>
<protein>
    <submittedName>
        <fullName evidence="9">TonB-dependent Receptor Plug Domain</fullName>
    </submittedName>
</protein>
<keyword evidence="4" id="KW-0812">Transmembrane</keyword>
<dbReference type="GO" id="GO:0044718">
    <property type="term" value="P:siderophore transmembrane transport"/>
    <property type="evidence" value="ECO:0007669"/>
    <property type="project" value="TreeGrafter"/>
</dbReference>
<dbReference type="PANTHER" id="PTHR30069:SF46">
    <property type="entry name" value="OAR PROTEIN"/>
    <property type="match status" value="1"/>
</dbReference>
<evidence type="ECO:0000256" key="5">
    <source>
        <dbReference type="ARBA" id="ARBA00023136"/>
    </source>
</evidence>
<gene>
    <name evidence="9" type="ORF">SAMN05444167_3217</name>
</gene>
<keyword evidence="6" id="KW-0998">Cell outer membrane</keyword>
<dbReference type="AlphaFoldDB" id="A0A1G7NRE1"/>